<keyword evidence="6 9" id="KW-0028">Amino-acid biosynthesis</keyword>
<keyword evidence="13" id="KW-1185">Reference proteome</keyword>
<evidence type="ECO:0000313" key="12">
    <source>
        <dbReference type="EMBL" id="ADD69546.1"/>
    </source>
</evidence>
<comment type="similarity">
    <text evidence="4 9 10">Belongs to the HisA/HisF family.</text>
</comment>
<evidence type="ECO:0000313" key="13">
    <source>
        <dbReference type="Proteomes" id="UP000002012"/>
    </source>
</evidence>
<keyword evidence="7 9" id="KW-0368">Histidine biosynthesis</keyword>
<evidence type="ECO:0000256" key="9">
    <source>
        <dbReference type="HAMAP-Rule" id="MF_01014"/>
    </source>
</evidence>
<evidence type="ECO:0000256" key="7">
    <source>
        <dbReference type="ARBA" id="ARBA00023102"/>
    </source>
</evidence>
<keyword evidence="8 9" id="KW-0413">Isomerase</keyword>
<dbReference type="SUPFAM" id="SSF51366">
    <property type="entry name" value="Ribulose-phoshate binding barrel"/>
    <property type="match status" value="1"/>
</dbReference>
<dbReference type="InterPro" id="IPR011060">
    <property type="entry name" value="RibuloseP-bd_barrel"/>
</dbReference>
<dbReference type="GO" id="GO:0005737">
    <property type="term" value="C:cytoplasm"/>
    <property type="evidence" value="ECO:0007669"/>
    <property type="project" value="UniProtKB-SubCell"/>
</dbReference>
<comment type="catalytic activity">
    <reaction evidence="1 9 11">
        <text>1-(5-phospho-beta-D-ribosyl)-5-[(5-phospho-beta-D-ribosylamino)methylideneamino]imidazole-4-carboxamide = 5-[(5-phospho-1-deoxy-D-ribulos-1-ylimino)methylamino]-1-(5-phospho-beta-D-ribosyl)imidazole-4-carboxamide</text>
        <dbReference type="Rhea" id="RHEA:15469"/>
        <dbReference type="ChEBI" id="CHEBI:58435"/>
        <dbReference type="ChEBI" id="CHEBI:58525"/>
        <dbReference type="EC" id="5.3.1.16"/>
    </reaction>
</comment>
<dbReference type="CDD" id="cd04732">
    <property type="entry name" value="HisA"/>
    <property type="match status" value="1"/>
</dbReference>
<dbReference type="EMBL" id="CP001968">
    <property type="protein sequence ID" value="ADD69546.1"/>
    <property type="molecule type" value="Genomic_DNA"/>
</dbReference>
<dbReference type="KEGG" id="dap:Dacet_2795"/>
<evidence type="ECO:0000256" key="10">
    <source>
        <dbReference type="RuleBase" id="RU003657"/>
    </source>
</evidence>
<dbReference type="STRING" id="522772.Dacet_2795"/>
<dbReference type="NCBIfam" id="TIGR00007">
    <property type="entry name" value="1-(5-phosphoribosyl)-5-[(5-phosphoribosylamino)methylideneamino]imidazole-4-carboxamide isomerase"/>
    <property type="match status" value="1"/>
</dbReference>
<feature type="active site" description="Proton donor" evidence="9">
    <location>
        <position position="129"/>
    </location>
</feature>
<dbReference type="InParanoid" id="D4H5V5"/>
<evidence type="ECO:0000256" key="6">
    <source>
        <dbReference type="ARBA" id="ARBA00022605"/>
    </source>
</evidence>
<proteinExistence type="inferred from homology"/>
<comment type="subcellular location">
    <subcellularLocation>
        <location evidence="2 9 11">Cytoplasm</location>
    </subcellularLocation>
</comment>
<sequence length="238" mass="25927">MLIIPAIDLLGGKAVRLRQGDMDDYTVYYDNPLDAAKKFADMGVKRLHIVDLDGARDGETTNFDLIEQIVSKAGMDVEVGGGLRKLVRVEGYFNIGVKYCILGTAVVKDPDFVMAAMKKYPHQIILGIDAKDGCVATEGWYEKSELTAAEVIKSYEGYCAESVIYTDIMRDGMLSGINIEATLSLAEEIQYPVIASGGLKGIEDIEALSGKKNILGAITGKAFYEGRIDLEEALRLQG</sequence>
<dbReference type="PANTHER" id="PTHR43090:SF2">
    <property type="entry name" value="1-(5-PHOSPHORIBOSYL)-5-[(5-PHOSPHORIBOSYLAMINO)METHYLIDENEAMINO] IMIDAZOLE-4-CARBOXAMIDE ISOMERASE"/>
    <property type="match status" value="1"/>
</dbReference>
<dbReference type="RefSeq" id="WP_013012037.1">
    <property type="nucleotide sequence ID" value="NC_013943.1"/>
</dbReference>
<dbReference type="Gene3D" id="3.20.20.70">
    <property type="entry name" value="Aldolase class I"/>
    <property type="match status" value="1"/>
</dbReference>
<dbReference type="GO" id="GO:0003949">
    <property type="term" value="F:1-(5-phosphoribosyl)-5-[(5-phosphoribosylamino)methylideneamino]imidazole-4-carboxamide isomerase activity"/>
    <property type="evidence" value="ECO:0007669"/>
    <property type="project" value="UniProtKB-UniRule"/>
</dbReference>
<evidence type="ECO:0000256" key="4">
    <source>
        <dbReference type="ARBA" id="ARBA00009667"/>
    </source>
</evidence>
<gene>
    <name evidence="9" type="primary">hisA</name>
    <name evidence="12" type="ordered locus">Dacet_2795</name>
</gene>
<organism evidence="12 13">
    <name type="scientific">Denitrovibrio acetiphilus (strain DSM 12809 / NBRC 114555 / N2460)</name>
    <dbReference type="NCBI Taxonomy" id="522772"/>
    <lineage>
        <taxon>Bacteria</taxon>
        <taxon>Pseudomonadati</taxon>
        <taxon>Deferribacterota</taxon>
        <taxon>Deferribacteres</taxon>
        <taxon>Deferribacterales</taxon>
        <taxon>Geovibrionaceae</taxon>
        <taxon>Denitrovibrio</taxon>
    </lineage>
</organism>
<dbReference type="InterPro" id="IPR013785">
    <property type="entry name" value="Aldolase_TIM"/>
</dbReference>
<dbReference type="HOGENOM" id="CLU_048577_1_1_0"/>
<dbReference type="InterPro" id="IPR006062">
    <property type="entry name" value="His_biosynth"/>
</dbReference>
<dbReference type="PANTHER" id="PTHR43090">
    <property type="entry name" value="1-(5-PHOSPHORIBOSYL)-5-[(5-PHOSPHORIBOSYLAMINO)METHYLIDENEAMINO] IMIDAZOLE-4-CARBOXAMIDE ISOMERASE"/>
    <property type="match status" value="1"/>
</dbReference>
<keyword evidence="5 9" id="KW-0963">Cytoplasm</keyword>
<dbReference type="GO" id="GO:0000162">
    <property type="term" value="P:L-tryptophan biosynthetic process"/>
    <property type="evidence" value="ECO:0007669"/>
    <property type="project" value="TreeGrafter"/>
</dbReference>
<comment type="pathway">
    <text evidence="3 9 11">Amino-acid biosynthesis; L-histidine biosynthesis; L-histidine from 5-phospho-alpha-D-ribose 1-diphosphate: step 4/9.</text>
</comment>
<dbReference type="GO" id="GO:0000105">
    <property type="term" value="P:L-histidine biosynthetic process"/>
    <property type="evidence" value="ECO:0007669"/>
    <property type="project" value="UniProtKB-UniRule"/>
</dbReference>
<dbReference type="Pfam" id="PF00977">
    <property type="entry name" value="His_biosynth"/>
    <property type="match status" value="1"/>
</dbReference>
<feature type="active site" description="Proton acceptor" evidence="9">
    <location>
        <position position="8"/>
    </location>
</feature>
<dbReference type="UniPathway" id="UPA00031">
    <property type="reaction ID" value="UER00009"/>
</dbReference>
<reference evidence="12 13" key="1">
    <citation type="journal article" date="2010" name="Stand. Genomic Sci.">
        <title>Complete genome sequence of Denitrovibrio acetiphilus type strain (N2460).</title>
        <authorList>
            <person name="Kiss H."/>
            <person name="Lang E."/>
            <person name="Lapidus A."/>
            <person name="Copeland A."/>
            <person name="Nolan M."/>
            <person name="Glavina Del Rio T."/>
            <person name="Chen F."/>
            <person name="Lucas S."/>
            <person name="Tice H."/>
            <person name="Cheng J.F."/>
            <person name="Han C."/>
            <person name="Goodwin L."/>
            <person name="Pitluck S."/>
            <person name="Liolios K."/>
            <person name="Pati A."/>
            <person name="Ivanova N."/>
            <person name="Mavromatis K."/>
            <person name="Chen A."/>
            <person name="Palaniappan K."/>
            <person name="Land M."/>
            <person name="Hauser L."/>
            <person name="Chang Y.J."/>
            <person name="Jeffries C.D."/>
            <person name="Detter J.C."/>
            <person name="Brettin T."/>
            <person name="Spring S."/>
            <person name="Rohde M."/>
            <person name="Goker M."/>
            <person name="Woyke T."/>
            <person name="Bristow J."/>
            <person name="Eisen J.A."/>
            <person name="Markowitz V."/>
            <person name="Hugenholtz P."/>
            <person name="Kyrpides N.C."/>
            <person name="Klenk H.P."/>
        </authorList>
    </citation>
    <scope>NUCLEOTIDE SEQUENCE [LARGE SCALE GENOMIC DNA]</scope>
    <source>
        <strain evidence="13">DSM 12809 / NBRC 114555 / N2460</strain>
    </source>
</reference>
<dbReference type="InterPro" id="IPR023016">
    <property type="entry name" value="HisA/PriA"/>
</dbReference>
<dbReference type="InterPro" id="IPR044524">
    <property type="entry name" value="Isoase_HisA-like"/>
</dbReference>
<dbReference type="OrthoDB" id="9807749at2"/>
<protein>
    <recommendedName>
        <fullName evidence="9 11">1-(5-phosphoribosyl)-5-[(5-phosphoribosylamino)methylideneamino] imidazole-4-carboxamide isomerase</fullName>
        <ecNumber evidence="9 11">5.3.1.16</ecNumber>
    </recommendedName>
    <alternativeName>
        <fullName evidence="9">Phosphoribosylformimino-5-aminoimidazole carboxamide ribotide isomerase</fullName>
    </alternativeName>
</protein>
<evidence type="ECO:0000256" key="8">
    <source>
        <dbReference type="ARBA" id="ARBA00023235"/>
    </source>
</evidence>
<name>D4H5V5_DENA2</name>
<dbReference type="EC" id="5.3.1.16" evidence="9 11"/>
<dbReference type="Proteomes" id="UP000002012">
    <property type="component" value="Chromosome"/>
</dbReference>
<evidence type="ECO:0000256" key="3">
    <source>
        <dbReference type="ARBA" id="ARBA00005133"/>
    </source>
</evidence>
<dbReference type="FunCoup" id="D4H5V5">
    <property type="interactions" value="464"/>
</dbReference>
<evidence type="ECO:0000256" key="5">
    <source>
        <dbReference type="ARBA" id="ARBA00022490"/>
    </source>
</evidence>
<evidence type="ECO:0000256" key="1">
    <source>
        <dbReference type="ARBA" id="ARBA00000901"/>
    </source>
</evidence>
<dbReference type="eggNOG" id="COG0106">
    <property type="taxonomic scope" value="Bacteria"/>
</dbReference>
<evidence type="ECO:0000256" key="11">
    <source>
        <dbReference type="RuleBase" id="RU003658"/>
    </source>
</evidence>
<dbReference type="AlphaFoldDB" id="D4H5V5"/>
<dbReference type="InterPro" id="IPR006063">
    <property type="entry name" value="HisA_bact_arch"/>
</dbReference>
<accession>D4H5V5</accession>
<dbReference type="PaxDb" id="522772-Dacet_2795"/>
<dbReference type="HAMAP" id="MF_01014">
    <property type="entry name" value="HisA"/>
    <property type="match status" value="1"/>
</dbReference>
<evidence type="ECO:0000256" key="2">
    <source>
        <dbReference type="ARBA" id="ARBA00004496"/>
    </source>
</evidence>
<dbReference type="FunFam" id="3.20.20.70:FF:000009">
    <property type="entry name" value="1-(5-phosphoribosyl)-5-[(5-phosphoribosylamino)methylideneamino] imidazole-4-carboxamide isomerase"/>
    <property type="match status" value="1"/>
</dbReference>